<evidence type="ECO:0000313" key="4">
    <source>
        <dbReference type="Proteomes" id="UP000243591"/>
    </source>
</evidence>
<reference evidence="3 4" key="1">
    <citation type="submission" date="2017-09" db="EMBL/GenBank/DDBJ databases">
        <title>Complete Genome Sequences of Two Strains of the Meat Spoilage Bacterium Brochothrix thermosphacta Isolated from Ground Chicken.</title>
        <authorList>
            <person name="Paoli G.C."/>
            <person name="Wijey C."/>
            <person name="Chen C.-Y."/>
            <person name="Nguyen L."/>
            <person name="Yan X."/>
            <person name="Irwin P.L."/>
        </authorList>
    </citation>
    <scope>NUCLEOTIDE SEQUENCE [LARGE SCALE GENOMIC DNA]</scope>
    <source>
        <strain evidence="3 4">BI</strain>
    </source>
</reference>
<dbReference type="PANTHER" id="PTHR34473:SF2">
    <property type="entry name" value="UPF0699 TRANSMEMBRANE PROTEIN YDBT"/>
    <property type="match status" value="1"/>
</dbReference>
<evidence type="ECO:0000256" key="1">
    <source>
        <dbReference type="SAM" id="Phobius"/>
    </source>
</evidence>
<dbReference type="STRING" id="2756.BFR44_08055"/>
<evidence type="ECO:0000313" key="3">
    <source>
        <dbReference type="EMBL" id="ATF26578.1"/>
    </source>
</evidence>
<dbReference type="PANTHER" id="PTHR34473">
    <property type="entry name" value="UPF0699 TRANSMEMBRANE PROTEIN YDBS"/>
    <property type="match status" value="1"/>
</dbReference>
<dbReference type="Pfam" id="PF03703">
    <property type="entry name" value="bPH_2"/>
    <property type="match status" value="1"/>
</dbReference>
<keyword evidence="1" id="KW-1133">Transmembrane helix</keyword>
<evidence type="ECO:0000259" key="2">
    <source>
        <dbReference type="Pfam" id="PF03703"/>
    </source>
</evidence>
<dbReference type="InterPro" id="IPR005182">
    <property type="entry name" value="YdbS-like_PH"/>
</dbReference>
<name>A0A1D2LY79_BROTH</name>
<dbReference type="EMBL" id="CP023483">
    <property type="protein sequence ID" value="ATF26578.1"/>
    <property type="molecule type" value="Genomic_DNA"/>
</dbReference>
<sequence length="161" mass="18998">MLYVEILKNQLPVIIKKVWRQVIFIEMAIFFVLTIAYLTLAYLFDWSYYWGSIGLVILLLLYFVQDKVINSLRWHRFRFEIREEELEIAYGIIFRHRELIPMVRIQHVETTQGPLLRKAGLMTVDIHTAATVHTILGLEENQAEQLRNQIIALVKVAVEDV</sequence>
<dbReference type="AlphaFoldDB" id="A0A1D2LY79"/>
<keyword evidence="1" id="KW-0472">Membrane</keyword>
<organism evidence="3 4">
    <name type="scientific">Brochothrix thermosphacta</name>
    <name type="common">Microbacterium thermosphactum</name>
    <dbReference type="NCBI Taxonomy" id="2756"/>
    <lineage>
        <taxon>Bacteria</taxon>
        <taxon>Bacillati</taxon>
        <taxon>Bacillota</taxon>
        <taxon>Bacilli</taxon>
        <taxon>Bacillales</taxon>
        <taxon>Listeriaceae</taxon>
        <taxon>Brochothrix</taxon>
    </lineage>
</organism>
<proteinExistence type="predicted"/>
<keyword evidence="4" id="KW-1185">Reference proteome</keyword>
<feature type="domain" description="YdbS-like PH" evidence="2">
    <location>
        <begin position="74"/>
        <end position="150"/>
    </location>
</feature>
<gene>
    <name evidence="3" type="ORF">CNY62_09345</name>
</gene>
<feature type="transmembrane region" description="Helical" evidence="1">
    <location>
        <begin position="21"/>
        <end position="40"/>
    </location>
</feature>
<protein>
    <recommendedName>
        <fullName evidence="2">YdbS-like PH domain-containing protein</fullName>
    </recommendedName>
</protein>
<dbReference type="KEGG" id="bths:CNY62_09345"/>
<keyword evidence="1" id="KW-0812">Transmembrane</keyword>
<accession>A0A1D2LY79</accession>
<feature type="transmembrane region" description="Helical" evidence="1">
    <location>
        <begin position="46"/>
        <end position="64"/>
    </location>
</feature>
<dbReference type="Proteomes" id="UP000243591">
    <property type="component" value="Chromosome"/>
</dbReference>